<dbReference type="HOGENOM" id="CLU_2849723_0_0_1"/>
<proteinExistence type="predicted"/>
<organism evidence="1 2">
    <name type="scientific">Fomitopsis schrenkii</name>
    <name type="common">Brown rot fungus</name>
    <dbReference type="NCBI Taxonomy" id="2126942"/>
    <lineage>
        <taxon>Eukaryota</taxon>
        <taxon>Fungi</taxon>
        <taxon>Dikarya</taxon>
        <taxon>Basidiomycota</taxon>
        <taxon>Agaricomycotina</taxon>
        <taxon>Agaricomycetes</taxon>
        <taxon>Polyporales</taxon>
        <taxon>Fomitopsis</taxon>
    </lineage>
</organism>
<sequence>MDAFFDISMPVPSETETTQVLAEHVTTISARLRVDTSCTEHAAAIYLRYNPPLHFATLRSSQEGR</sequence>
<reference evidence="1 2" key="1">
    <citation type="journal article" date="2012" name="Science">
        <title>The Paleozoic origin of enzymatic lignin decomposition reconstructed from 31 fungal genomes.</title>
        <authorList>
            <person name="Floudas D."/>
            <person name="Binder M."/>
            <person name="Riley R."/>
            <person name="Barry K."/>
            <person name="Blanchette R.A."/>
            <person name="Henrissat B."/>
            <person name="Martinez A.T."/>
            <person name="Otillar R."/>
            <person name="Spatafora J.W."/>
            <person name="Yadav J.S."/>
            <person name="Aerts A."/>
            <person name="Benoit I."/>
            <person name="Boyd A."/>
            <person name="Carlson A."/>
            <person name="Copeland A."/>
            <person name="Coutinho P.M."/>
            <person name="de Vries R.P."/>
            <person name="Ferreira P."/>
            <person name="Findley K."/>
            <person name="Foster B."/>
            <person name="Gaskell J."/>
            <person name="Glotzer D."/>
            <person name="Gorecki P."/>
            <person name="Heitman J."/>
            <person name="Hesse C."/>
            <person name="Hori C."/>
            <person name="Igarashi K."/>
            <person name="Jurgens J.A."/>
            <person name="Kallen N."/>
            <person name="Kersten P."/>
            <person name="Kohler A."/>
            <person name="Kuees U."/>
            <person name="Kumar T.K.A."/>
            <person name="Kuo A."/>
            <person name="LaButti K."/>
            <person name="Larrondo L.F."/>
            <person name="Lindquist E."/>
            <person name="Ling A."/>
            <person name="Lombard V."/>
            <person name="Lucas S."/>
            <person name="Lundell T."/>
            <person name="Martin R."/>
            <person name="McLaughlin D.J."/>
            <person name="Morgenstern I."/>
            <person name="Morin E."/>
            <person name="Murat C."/>
            <person name="Nagy L.G."/>
            <person name="Nolan M."/>
            <person name="Ohm R.A."/>
            <person name="Patyshakuliyeva A."/>
            <person name="Rokas A."/>
            <person name="Ruiz-Duenas F.J."/>
            <person name="Sabat G."/>
            <person name="Salamov A."/>
            <person name="Samejima M."/>
            <person name="Schmutz J."/>
            <person name="Slot J.C."/>
            <person name="St John F."/>
            <person name="Stenlid J."/>
            <person name="Sun H."/>
            <person name="Sun S."/>
            <person name="Syed K."/>
            <person name="Tsang A."/>
            <person name="Wiebenga A."/>
            <person name="Young D."/>
            <person name="Pisabarro A."/>
            <person name="Eastwood D.C."/>
            <person name="Martin F."/>
            <person name="Cullen D."/>
            <person name="Grigoriev I.V."/>
            <person name="Hibbett D.S."/>
        </authorList>
    </citation>
    <scope>NUCLEOTIDE SEQUENCE</scope>
    <source>
        <strain evidence="2">FP-58527</strain>
    </source>
</reference>
<dbReference type="InParanoid" id="S8FHR2"/>
<dbReference type="EMBL" id="KE504171">
    <property type="protein sequence ID" value="EPS97944.1"/>
    <property type="molecule type" value="Genomic_DNA"/>
</dbReference>
<name>S8FHR2_FOMSC</name>
<protein>
    <submittedName>
        <fullName evidence="1">Uncharacterized protein</fullName>
    </submittedName>
</protein>
<dbReference type="AlphaFoldDB" id="S8FHR2"/>
<dbReference type="Proteomes" id="UP000015241">
    <property type="component" value="Unassembled WGS sequence"/>
</dbReference>
<evidence type="ECO:0000313" key="1">
    <source>
        <dbReference type="EMBL" id="EPS97944.1"/>
    </source>
</evidence>
<keyword evidence="2" id="KW-1185">Reference proteome</keyword>
<accession>S8FHR2</accession>
<gene>
    <name evidence="1" type="ORF">FOMPIDRAFT_1061639</name>
</gene>
<evidence type="ECO:0000313" key="2">
    <source>
        <dbReference type="Proteomes" id="UP000015241"/>
    </source>
</evidence>